<evidence type="ECO:0000256" key="2">
    <source>
        <dbReference type="SAM" id="Phobius"/>
    </source>
</evidence>
<dbReference type="KEGG" id="slk:SLUN_01185"/>
<dbReference type="EMBL" id="CP026304">
    <property type="protein sequence ID" value="AVZ71070.1"/>
    <property type="molecule type" value="Genomic_DNA"/>
</dbReference>
<organism evidence="3 4">
    <name type="scientific">Streptomyces lunaelactis</name>
    <dbReference type="NCBI Taxonomy" id="1535768"/>
    <lineage>
        <taxon>Bacteria</taxon>
        <taxon>Bacillati</taxon>
        <taxon>Actinomycetota</taxon>
        <taxon>Actinomycetes</taxon>
        <taxon>Kitasatosporales</taxon>
        <taxon>Streptomycetaceae</taxon>
        <taxon>Streptomyces</taxon>
    </lineage>
</organism>
<evidence type="ECO:0000313" key="3">
    <source>
        <dbReference type="EMBL" id="AVZ71070.1"/>
    </source>
</evidence>
<sequence>MTRNRARKNDVRAVAPPGEYARTERIMKAEQQRPVLTADVHQRMLAAFRAAGWPATGETRPWDGVWHSKVGPASGTILRPGYQPGRTGSRDPDDPDEADLQDVPEVSFCTGSQTRPVSVTVPGTEEPAAMVQRLGAALADGRAREIALLVNDSACAICGDPYPARHLLRTPVAEQMRVCPACVFDGELLTTGSPVGLALEFDLLAYKDLAVPAGWAAVMALLAIAGGPRFGDVLDEAFQRAVWVPAAHWSDPGKLWIWLPPHSRPLALAGLGPGASLAAVVEAVDRAHPGLQDLYRTVVREELLEEGEKAEDYLVPQLWPAVIAYAVAFGTQALERPADRAPWHVLESFEQGALGGHFAAMRSALDPDAGPGVIYTLGLGALVVAKVLGLFRDGDSSTK</sequence>
<protein>
    <submittedName>
        <fullName evidence="3">Uncharacterized protein</fullName>
    </submittedName>
</protein>
<keyword evidence="2" id="KW-0812">Transmembrane</keyword>
<accession>A0A2R4SW17</accession>
<dbReference type="Proteomes" id="UP000244201">
    <property type="component" value="Chromosome"/>
</dbReference>
<evidence type="ECO:0000256" key="1">
    <source>
        <dbReference type="SAM" id="MobiDB-lite"/>
    </source>
</evidence>
<keyword evidence="2" id="KW-0472">Membrane</keyword>
<keyword evidence="4" id="KW-1185">Reference proteome</keyword>
<feature type="transmembrane region" description="Helical" evidence="2">
    <location>
        <begin position="372"/>
        <end position="391"/>
    </location>
</feature>
<evidence type="ECO:0000313" key="4">
    <source>
        <dbReference type="Proteomes" id="UP000244201"/>
    </source>
</evidence>
<dbReference type="RefSeq" id="WP_108146766.1">
    <property type="nucleotide sequence ID" value="NZ_CP026304.1"/>
</dbReference>
<proteinExistence type="predicted"/>
<dbReference type="OrthoDB" id="4082532at2"/>
<feature type="region of interest" description="Disordered" evidence="1">
    <location>
        <begin position="73"/>
        <end position="101"/>
    </location>
</feature>
<dbReference type="GeneID" id="55653903"/>
<name>A0A2R4SW17_9ACTN</name>
<dbReference type="AlphaFoldDB" id="A0A2R4SW17"/>
<gene>
    <name evidence="3" type="ORF">SLUN_01185</name>
</gene>
<reference evidence="3 4" key="1">
    <citation type="submission" date="2018-01" db="EMBL/GenBank/DDBJ databases">
        <title>Complete genome sequence of Streptomyces lunaelactis MM109T, a Ferroverdin A producer isolated from cave moonmilk deposits.</title>
        <authorList>
            <person name="Naome A."/>
            <person name="Martinet L."/>
            <person name="Maciejewska M."/>
            <person name="Anderssen S."/>
            <person name="Adam D."/>
            <person name="Tenconi E."/>
            <person name="Deflandre B."/>
            <person name="Arguelles-Arias A."/>
            <person name="Calusinska M."/>
            <person name="Copieters W."/>
            <person name="Karim L."/>
            <person name="Hanikenne M."/>
            <person name="Baurain D."/>
            <person name="van Wezel G."/>
            <person name="Smargiasso N."/>
            <person name="de Pauw E."/>
            <person name="Delfosse P."/>
            <person name="Rigali S."/>
        </authorList>
    </citation>
    <scope>NUCLEOTIDE SEQUENCE [LARGE SCALE GENOMIC DNA]</scope>
    <source>
        <strain evidence="3 4">MM109</strain>
    </source>
</reference>
<keyword evidence="2" id="KW-1133">Transmembrane helix</keyword>